<evidence type="ECO:0000313" key="2">
    <source>
        <dbReference type="EMBL" id="WLJ25474.1"/>
    </source>
</evidence>
<feature type="region of interest" description="Disordered" evidence="1">
    <location>
        <begin position="273"/>
        <end position="293"/>
    </location>
</feature>
<proteinExistence type="predicted"/>
<sequence>MPRIRNIKPEFWDSPSTARADLAVRLTFIAMWNWADDSGHGTANLKELEAFCFPNDDVQDLPRRGSGDSARNSGAVWPNFAEVLHEVSEAYGVIFYVVRGRHYYEIPSFKDHQAKHFRAQSKHPSVEEGQIVDIRSGNIIKPEGENTAVPEVRAQGAEIRLQDAEVREQGAEKNLLDRDRDVFDKNETPPKSLDELAARFAAEEKATGVYGTAAEPRCAKHKNDSNPPPCRACARARQWFESHQEAADAEARARRAEERRRADECPYCEGGWVKGTNPARRCDHKPPRKKPPF</sequence>
<evidence type="ECO:0000256" key="1">
    <source>
        <dbReference type="SAM" id="MobiDB-lite"/>
    </source>
</evidence>
<protein>
    <submittedName>
        <fullName evidence="2">Replisome organizer</fullName>
    </submittedName>
</protein>
<accession>A0AA49X3T7</accession>
<organism evidence="2">
    <name type="scientific">Corynebacterium phage HS01</name>
    <dbReference type="NCBI Taxonomy" id="3056389"/>
    <lineage>
        <taxon>Viruses</taxon>
    </lineage>
</organism>
<name>A0AA49X3T7_9VIRU</name>
<dbReference type="EMBL" id="OQ890311">
    <property type="protein sequence ID" value="WLJ25474.1"/>
    <property type="molecule type" value="Genomic_DNA"/>
</dbReference>
<reference evidence="2" key="1">
    <citation type="submission" date="2023-04" db="EMBL/GenBank/DDBJ databases">
        <title>The human skin virome in hidradenitis suppurativa patients.</title>
        <authorList>
            <person name="Jansen D."/>
        </authorList>
    </citation>
    <scope>NUCLEOTIDE SEQUENCE</scope>
    <source>
        <strain evidence="2">VC1_JansenPhageA</strain>
    </source>
</reference>